<dbReference type="Gene3D" id="2.60.40.2610">
    <property type="entry name" value="Outer membrane usher protein FimD, plug domain"/>
    <property type="match status" value="1"/>
</dbReference>
<accession>A0A370R296</accession>
<evidence type="ECO:0000256" key="10">
    <source>
        <dbReference type="SAM" id="SignalP"/>
    </source>
</evidence>
<keyword evidence="4" id="KW-1134">Transmembrane beta strand</keyword>
<keyword evidence="3 9" id="KW-0813">Transport</keyword>
<dbReference type="SUPFAM" id="SSF141729">
    <property type="entry name" value="FimD N-terminal domain-like"/>
    <property type="match status" value="1"/>
</dbReference>
<feature type="domain" description="PapC N-terminal" evidence="12">
    <location>
        <begin position="39"/>
        <end position="182"/>
    </location>
</feature>
<dbReference type="Gene3D" id="3.10.20.410">
    <property type="match status" value="1"/>
</dbReference>
<feature type="signal peptide" evidence="10">
    <location>
        <begin position="1"/>
        <end position="18"/>
    </location>
</feature>
<dbReference type="Gene3D" id="2.60.40.2070">
    <property type="match status" value="1"/>
</dbReference>
<dbReference type="InterPro" id="IPR043142">
    <property type="entry name" value="PapC-like_C_sf"/>
</dbReference>
<dbReference type="InterPro" id="IPR025885">
    <property type="entry name" value="PapC_N"/>
</dbReference>
<reference evidence="13 14" key="1">
    <citation type="submission" date="2018-07" db="EMBL/GenBank/DDBJ databases">
        <title>Genomic Encyclopedia of Type Strains, Phase IV (KMG-IV): sequencing the most valuable type-strain genomes for metagenomic binning, comparative biology and taxonomic classification.</title>
        <authorList>
            <person name="Goeker M."/>
        </authorList>
    </citation>
    <scope>NUCLEOTIDE SEQUENCE [LARGE SCALE GENOMIC DNA]</scope>
    <source>
        <strain evidence="13 14">DSM 103736</strain>
    </source>
</reference>
<comment type="caution">
    <text evidence="13">The sequence shown here is derived from an EMBL/GenBank/DDBJ whole genome shotgun (WGS) entry which is preliminary data.</text>
</comment>
<proteinExistence type="inferred from homology"/>
<evidence type="ECO:0000259" key="11">
    <source>
        <dbReference type="Pfam" id="PF13953"/>
    </source>
</evidence>
<dbReference type="Proteomes" id="UP000254848">
    <property type="component" value="Unassembled WGS sequence"/>
</dbReference>
<dbReference type="PANTHER" id="PTHR30451">
    <property type="entry name" value="OUTER MEMBRANE USHER PROTEIN"/>
    <property type="match status" value="1"/>
</dbReference>
<keyword evidence="7 9" id="KW-0472">Membrane</keyword>
<name>A0A370R296_9GAMM</name>
<dbReference type="InterPro" id="IPR037224">
    <property type="entry name" value="PapC_N_sf"/>
</dbReference>
<dbReference type="Gene3D" id="2.60.40.3110">
    <property type="match status" value="1"/>
</dbReference>
<evidence type="ECO:0000256" key="6">
    <source>
        <dbReference type="ARBA" id="ARBA00022729"/>
    </source>
</evidence>
<keyword evidence="9" id="KW-1029">Fimbrium biogenesis</keyword>
<evidence type="ECO:0000256" key="1">
    <source>
        <dbReference type="ARBA" id="ARBA00004571"/>
    </source>
</evidence>
<dbReference type="InterPro" id="IPR000015">
    <property type="entry name" value="Fimb_usher"/>
</dbReference>
<dbReference type="EMBL" id="QRAP01000002">
    <property type="protein sequence ID" value="RDK96053.1"/>
    <property type="molecule type" value="Genomic_DNA"/>
</dbReference>
<evidence type="ECO:0000256" key="8">
    <source>
        <dbReference type="ARBA" id="ARBA00023237"/>
    </source>
</evidence>
<evidence type="ECO:0000313" key="13">
    <source>
        <dbReference type="EMBL" id="RDK96053.1"/>
    </source>
</evidence>
<dbReference type="PROSITE" id="PS01151">
    <property type="entry name" value="FIMBRIAL_USHER"/>
    <property type="match status" value="1"/>
</dbReference>
<gene>
    <name evidence="13" type="ORF">C8D90_102540</name>
</gene>
<dbReference type="InterPro" id="IPR018030">
    <property type="entry name" value="Fimbrial_membr_usher_CS"/>
</dbReference>
<sequence length="865" mass="93935">MKKLLIASLGVCSPMAIAQESESVLANNAGEDAGVPTIEFNAGFLRGDNVDVSRYSEGNPAPAGTFSVTLSLNGEYRGQRSILFVPVSGNSSAQPCFTRDELMALGIIIPAEKGQSIAFGEGRQCATVDKWVAGSTANYAVGDLHLDLVVPQAFLTKRPRGYTDPNSWNEGVTAALLDYNSNFYTQRNQGKDLNSANLGVTAGFNFQGWRLRKRINTSWTNESHRHTESLYGYVQRDITALKSQLTLGDSVTSGDLFDSLSLRGVQLQSDDRMLPEGLRNYIPVLRGTADTNARIRVTQRGQTVYETVVPPGPFEISDVGALGYGGDLEMTITESDGRERTQVIPFSAPPMLLHAGVSRFGFAAGELRDEMIKKRPKMVQGFYQYGIGNMYTLYGGGQWSEDYHALAIGHAFNTPIGGISMDVTRAHTKLKDGKTSEGNSVNVGFSKYLAPTDTDVTLAAYRYSSSGFYSFRDAAIERYGSKNNYTSTDYRTKQRLTLTMGQNLGDIGRLTFSGSLYNYWDDRSTTKQYTMTFNRSERYFAWALSASRSSSSDGRSSNDFMLSFNVPLGRYNNAQRPAFSSLYTNMGFDNQGNMSMQSSVVGSQGENSELTYSVGGSLNRTKRVSEQSADVNFAQRKNKHSDLNESLNGSVNYNTGFGQLGSTASVSNKSKQLSLSASGSVVAHRGGVTLGPRLGDNTPFALVHAPGAGGAKLLNGYGSRIDGNGYAIMPSLTPYRENTVAVSTRGLPDTVDLMENETIIIPRVGAAVPVKVKTIVGAPVVLIVRDENNDYLPIGTELFDSNNVSMGIIGQGGMAFIRGWNAAEDYLYVKGTSGSQCRIYPDKALAQRINNATGNMIRVEVACRR</sequence>
<dbReference type="InterPro" id="IPR025949">
    <property type="entry name" value="PapC-like_C"/>
</dbReference>
<dbReference type="Pfam" id="PF00577">
    <property type="entry name" value="Usher"/>
    <property type="match status" value="1"/>
</dbReference>
<evidence type="ECO:0000256" key="9">
    <source>
        <dbReference type="RuleBase" id="RU003884"/>
    </source>
</evidence>
<evidence type="ECO:0000313" key="14">
    <source>
        <dbReference type="Proteomes" id="UP000254848"/>
    </source>
</evidence>
<feature type="domain" description="PapC-like C-terminal" evidence="11">
    <location>
        <begin position="784"/>
        <end position="839"/>
    </location>
</feature>
<organism evidence="13 14">
    <name type="scientific">Enterobacillus tribolii</name>
    <dbReference type="NCBI Taxonomy" id="1487935"/>
    <lineage>
        <taxon>Bacteria</taxon>
        <taxon>Pseudomonadati</taxon>
        <taxon>Pseudomonadota</taxon>
        <taxon>Gammaproteobacteria</taxon>
        <taxon>Enterobacterales</taxon>
        <taxon>Hafniaceae</taxon>
        <taxon>Enterobacillus</taxon>
    </lineage>
</organism>
<keyword evidence="14" id="KW-1185">Reference proteome</keyword>
<evidence type="ECO:0000256" key="2">
    <source>
        <dbReference type="ARBA" id="ARBA00008064"/>
    </source>
</evidence>
<dbReference type="GO" id="GO:0015473">
    <property type="term" value="F:fimbrial usher porin activity"/>
    <property type="evidence" value="ECO:0007669"/>
    <property type="project" value="InterPro"/>
</dbReference>
<dbReference type="Pfam" id="PF13954">
    <property type="entry name" value="PapC_N"/>
    <property type="match status" value="1"/>
</dbReference>
<comment type="similarity">
    <text evidence="2 9">Belongs to the fimbrial export usher family.</text>
</comment>
<comment type="subcellular location">
    <subcellularLocation>
        <location evidence="1 9">Cell outer membrane</location>
        <topology evidence="1 9">Multi-pass membrane protein</topology>
    </subcellularLocation>
</comment>
<evidence type="ECO:0000256" key="7">
    <source>
        <dbReference type="ARBA" id="ARBA00023136"/>
    </source>
</evidence>
<keyword evidence="5 9" id="KW-0812">Transmembrane</keyword>
<dbReference type="InterPro" id="IPR042186">
    <property type="entry name" value="FimD_plug_dom"/>
</dbReference>
<dbReference type="PANTHER" id="PTHR30451:SF20">
    <property type="entry name" value="FIMBRIAE USHER"/>
    <property type="match status" value="1"/>
</dbReference>
<dbReference type="GO" id="GO:0009297">
    <property type="term" value="P:pilus assembly"/>
    <property type="evidence" value="ECO:0007669"/>
    <property type="project" value="InterPro"/>
</dbReference>
<dbReference type="Pfam" id="PF13953">
    <property type="entry name" value="PapC_C"/>
    <property type="match status" value="1"/>
</dbReference>
<evidence type="ECO:0000259" key="12">
    <source>
        <dbReference type="Pfam" id="PF13954"/>
    </source>
</evidence>
<keyword evidence="8 9" id="KW-0998">Cell outer membrane</keyword>
<keyword evidence="6 10" id="KW-0732">Signal</keyword>
<evidence type="ECO:0000256" key="5">
    <source>
        <dbReference type="ARBA" id="ARBA00022692"/>
    </source>
</evidence>
<dbReference type="GO" id="GO:0009279">
    <property type="term" value="C:cell outer membrane"/>
    <property type="evidence" value="ECO:0007669"/>
    <property type="project" value="UniProtKB-SubCell"/>
</dbReference>
<feature type="chain" id="PRO_5016595808" evidence="10">
    <location>
        <begin position="19"/>
        <end position="865"/>
    </location>
</feature>
<protein>
    <submittedName>
        <fullName evidence="13">Outer membrane usher protein</fullName>
    </submittedName>
</protein>
<dbReference type="AlphaFoldDB" id="A0A370R296"/>
<evidence type="ECO:0000256" key="4">
    <source>
        <dbReference type="ARBA" id="ARBA00022452"/>
    </source>
</evidence>
<evidence type="ECO:0000256" key="3">
    <source>
        <dbReference type="ARBA" id="ARBA00022448"/>
    </source>
</evidence>